<feature type="region of interest" description="Disordered" evidence="1">
    <location>
        <begin position="45"/>
        <end position="70"/>
    </location>
</feature>
<organism evidence="2 3">
    <name type="scientific">Lasius niger</name>
    <name type="common">Black garden ant</name>
    <dbReference type="NCBI Taxonomy" id="67767"/>
    <lineage>
        <taxon>Eukaryota</taxon>
        <taxon>Metazoa</taxon>
        <taxon>Ecdysozoa</taxon>
        <taxon>Arthropoda</taxon>
        <taxon>Hexapoda</taxon>
        <taxon>Insecta</taxon>
        <taxon>Pterygota</taxon>
        <taxon>Neoptera</taxon>
        <taxon>Endopterygota</taxon>
        <taxon>Hymenoptera</taxon>
        <taxon>Apocrita</taxon>
        <taxon>Aculeata</taxon>
        <taxon>Formicoidea</taxon>
        <taxon>Formicidae</taxon>
        <taxon>Formicinae</taxon>
        <taxon>Lasius</taxon>
        <taxon>Lasius</taxon>
    </lineage>
</organism>
<dbReference type="Proteomes" id="UP000036403">
    <property type="component" value="Unassembled WGS sequence"/>
</dbReference>
<dbReference type="EMBL" id="LBMM01015630">
    <property type="protein sequence ID" value="KMQ84733.1"/>
    <property type="molecule type" value="Genomic_DNA"/>
</dbReference>
<name>A0A0J7K2R9_LASNI</name>
<dbReference type="AlphaFoldDB" id="A0A0J7K2R9"/>
<evidence type="ECO:0000256" key="1">
    <source>
        <dbReference type="SAM" id="MobiDB-lite"/>
    </source>
</evidence>
<proteinExistence type="predicted"/>
<sequence length="149" mass="17462">MAERGRKIGFVSLYVEGALHQDIRGIHIFLSKLIRLYKDMSDNDYGGRRRRRRRERPPSSDSDSSCDSTISRRIDARWERREEKRMRRDVRRWRNMGTLEKLSLDDEERERFHYLDIAFSREGPDPDDLAVPGPSSVSSTVDFATEGGE</sequence>
<gene>
    <name evidence="2" type="ORF">RF55_17228</name>
</gene>
<evidence type="ECO:0000313" key="3">
    <source>
        <dbReference type="Proteomes" id="UP000036403"/>
    </source>
</evidence>
<protein>
    <submittedName>
        <fullName evidence="2">Uncharacterized protein</fullName>
    </submittedName>
</protein>
<accession>A0A0J7K2R9</accession>
<feature type="region of interest" description="Disordered" evidence="1">
    <location>
        <begin position="121"/>
        <end position="149"/>
    </location>
</feature>
<evidence type="ECO:0000313" key="2">
    <source>
        <dbReference type="EMBL" id="KMQ84733.1"/>
    </source>
</evidence>
<reference evidence="2 3" key="1">
    <citation type="submission" date="2015-04" db="EMBL/GenBank/DDBJ databases">
        <title>Lasius niger genome sequencing.</title>
        <authorList>
            <person name="Konorov E.A."/>
            <person name="Nikitin M.A."/>
            <person name="Kirill M.V."/>
            <person name="Chang P."/>
        </authorList>
    </citation>
    <scope>NUCLEOTIDE SEQUENCE [LARGE SCALE GENOMIC DNA]</scope>
    <source>
        <tissue evidence="2">Whole</tissue>
    </source>
</reference>
<comment type="caution">
    <text evidence="2">The sequence shown here is derived from an EMBL/GenBank/DDBJ whole genome shotgun (WGS) entry which is preliminary data.</text>
</comment>
<dbReference type="PaxDb" id="67767-A0A0J7K2R9"/>
<feature type="compositionally biased region" description="Low complexity" evidence="1">
    <location>
        <begin position="59"/>
        <end position="69"/>
    </location>
</feature>
<keyword evidence="3" id="KW-1185">Reference proteome</keyword>